<dbReference type="Proteomes" id="UP000630594">
    <property type="component" value="Unassembled WGS sequence"/>
</dbReference>
<evidence type="ECO:0000313" key="2">
    <source>
        <dbReference type="EMBL" id="QCC77648.1"/>
    </source>
</evidence>
<dbReference type="RefSeq" id="WP_135832692.1">
    <property type="nucleotide sequence ID" value="NZ_BMCK01000005.1"/>
</dbReference>
<keyword evidence="4" id="KW-1185">Reference proteome</keyword>
<dbReference type="OrthoDB" id="5736081at2"/>
<reference evidence="2" key="4">
    <citation type="submission" date="2019-03" db="EMBL/GenBank/DDBJ databases">
        <authorList>
            <person name="Huang Y."/>
        </authorList>
    </citation>
    <scope>NUCLEOTIDE SEQUENCE</scope>
    <source>
        <strain evidence="2">JCM 16608</strain>
    </source>
</reference>
<accession>A0A4P7UE73</accession>
<dbReference type="AlphaFoldDB" id="A0A4P7UE73"/>
<reference evidence="2 3" key="1">
    <citation type="journal article" date="2008" name="Int. J. Syst. Evol. Microbiol.">
        <title>Nocardioides daphniae sp. nov., isolated from Daphnia cucullata (Crustacea: Cladocera).</title>
        <authorList>
            <person name="Toth E.M."/>
            <person name="Keki Z."/>
            <person name="Homonnay Z.G."/>
            <person name="Borsodi A.K."/>
            <person name="Marialigeti K."/>
            <person name="Schumann P."/>
        </authorList>
    </citation>
    <scope>NUCLEOTIDE SEQUENCE [LARGE SCALE GENOMIC DNA]</scope>
    <source>
        <strain evidence="2 3">JCM 16608</strain>
    </source>
</reference>
<evidence type="ECO:0000313" key="1">
    <source>
        <dbReference type="EMBL" id="GGD29820.1"/>
    </source>
</evidence>
<dbReference type="EMBL" id="BMCK01000005">
    <property type="protein sequence ID" value="GGD29820.1"/>
    <property type="molecule type" value="Genomic_DNA"/>
</dbReference>
<name>A0A4P7UE73_9ACTN</name>
<reference evidence="1" key="5">
    <citation type="submission" date="2024-05" db="EMBL/GenBank/DDBJ databases">
        <authorList>
            <person name="Sun Q."/>
            <person name="Sedlacek I."/>
        </authorList>
    </citation>
    <scope>NUCLEOTIDE SEQUENCE</scope>
    <source>
        <strain evidence="1">CCM 7403</strain>
    </source>
</reference>
<gene>
    <name evidence="2" type="ORF">E2C04_11560</name>
    <name evidence="1" type="ORF">GCM10007231_31630</name>
</gene>
<protein>
    <submittedName>
        <fullName evidence="1 2">Flavodoxin</fullName>
    </submittedName>
</protein>
<reference evidence="1" key="2">
    <citation type="journal article" date="2014" name="Int. J. Syst. Evol. Microbiol.">
        <title>Complete genome of a new Firmicutes species belonging to the dominant human colonic microbiota ('Ruminococcus bicirculans') reveals two chromosomes and a selective capacity to utilize plant glucans.</title>
        <authorList>
            <consortium name="NISC Comparative Sequencing Program"/>
            <person name="Wegmann U."/>
            <person name="Louis P."/>
            <person name="Goesmann A."/>
            <person name="Henrissat B."/>
            <person name="Duncan S.H."/>
            <person name="Flint H.J."/>
        </authorList>
    </citation>
    <scope>NUCLEOTIDE SEQUENCE</scope>
    <source>
        <strain evidence="1">CCM 7403</strain>
    </source>
</reference>
<dbReference type="EMBL" id="CP038462">
    <property type="protein sequence ID" value="QCC77648.1"/>
    <property type="molecule type" value="Genomic_DNA"/>
</dbReference>
<evidence type="ECO:0000313" key="4">
    <source>
        <dbReference type="Proteomes" id="UP000630594"/>
    </source>
</evidence>
<evidence type="ECO:0000313" key="3">
    <source>
        <dbReference type="Proteomes" id="UP000297025"/>
    </source>
</evidence>
<organism evidence="2 3">
    <name type="scientific">Nocardioides daphniae</name>
    <dbReference type="NCBI Taxonomy" id="402297"/>
    <lineage>
        <taxon>Bacteria</taxon>
        <taxon>Bacillati</taxon>
        <taxon>Actinomycetota</taxon>
        <taxon>Actinomycetes</taxon>
        <taxon>Propionibacteriales</taxon>
        <taxon>Nocardioidaceae</taxon>
        <taxon>Nocardioides</taxon>
    </lineage>
</organism>
<dbReference type="Proteomes" id="UP000297025">
    <property type="component" value="Chromosome"/>
</dbReference>
<dbReference type="SUPFAM" id="SSF52218">
    <property type="entry name" value="Flavoproteins"/>
    <property type="match status" value="1"/>
</dbReference>
<dbReference type="Gene3D" id="3.40.50.360">
    <property type="match status" value="1"/>
</dbReference>
<reference evidence="4" key="3">
    <citation type="journal article" date="2019" name="Int. J. Syst. Evol. Microbiol.">
        <title>The Global Catalogue of Microorganisms (GCM) 10K type strain sequencing project: providing services to taxonomists for standard genome sequencing and annotation.</title>
        <authorList>
            <consortium name="The Broad Institute Genomics Platform"/>
            <consortium name="The Broad Institute Genome Sequencing Center for Infectious Disease"/>
            <person name="Wu L."/>
            <person name="Ma J."/>
        </authorList>
    </citation>
    <scope>NUCLEOTIDE SEQUENCE [LARGE SCALE GENOMIC DNA]</scope>
    <source>
        <strain evidence="4">CCM 7403</strain>
    </source>
</reference>
<dbReference type="InterPro" id="IPR029039">
    <property type="entry name" value="Flavoprotein-like_sf"/>
</dbReference>
<sequence length="177" mass="18371">MESNPPRLLVVHHSPTASSRALTDAALTGTRLPELAELGPLEVVVREALEATADDVRGANGLLLGTPANFGYMSGALKHFFDSTFLHLGGALGSDGQGSEGQGDGAAATGAKLPYALWVHGRYDTVGATRSVESIAQALPWRRVLPPLELLGDVDDDARAAATELGATVAAMTLESR</sequence>
<proteinExistence type="predicted"/>
<dbReference type="KEGG" id="ndp:E2C04_11560"/>